<feature type="compositionally biased region" description="Polar residues" evidence="3">
    <location>
        <begin position="230"/>
        <end position="254"/>
    </location>
</feature>
<sequence>MTDAPEKLQATAAAATAPEETTTAAPTSPARSDKSSDSEGKNVREKLKDTQIDTHATSDATLSFDQRMMNDAPNGSAKAGEHSASGSDSERGRLRRKRSREDFEDEAEVDKHPEKKVERHARKRSRDITADLETAAPRKPSPSTISSIQENDADEQMTSPNKHSSTTTTADKAPKARASPKNKRTRDQIEKDTEASAEASKDASANGKPVTKSAGDERDTKRLRDKEEAQSTNDATESKTKIPSTSGFANSSDKSPFADFATKSGAPKASDKVESIPQTSDDKFKASVFGGFAASATSPFGSIASSKPSSTPSFGGAGVGKLSSFAGSASPSTPSSGGFGALGGSSTSGFGGSSFGGSLGGGFGGFGGFGAAKPTGSFAAPGGSLEIKGLKEKEKPFGAAAIGESSDDEDDDEDTEKATDKEERQSSQPLLSQQSHETGEEGEETIWTGRAKLYNMAGEGSNRGWKERGVGMFKLNITVDEPKKARFVLRAEGTHRLLLNAAVTSNMVFGGDAQGEKPKDTRLLFNSPNLEGELEMHLLKLRAENAQQLWEEVKKVQEEL</sequence>
<feature type="compositionally biased region" description="Low complexity" evidence="3">
    <location>
        <begin position="323"/>
        <end position="336"/>
    </location>
</feature>
<keyword evidence="2" id="KW-0539">Nucleus</keyword>
<dbReference type="InterPro" id="IPR045255">
    <property type="entry name" value="RanBP1-like"/>
</dbReference>
<feature type="compositionally biased region" description="Low complexity" evidence="3">
    <location>
        <begin position="10"/>
        <end position="27"/>
    </location>
</feature>
<protein>
    <recommendedName>
        <fullName evidence="4">RanBD1 domain-containing protein</fullName>
    </recommendedName>
</protein>
<keyword evidence="6" id="KW-1185">Reference proteome</keyword>
<dbReference type="SMART" id="SM00160">
    <property type="entry name" value="RanBD"/>
    <property type="match status" value="1"/>
</dbReference>
<dbReference type="InterPro" id="IPR011993">
    <property type="entry name" value="PH-like_dom_sf"/>
</dbReference>
<comment type="subcellular location">
    <subcellularLocation>
        <location evidence="1">Nucleus</location>
    </subcellularLocation>
</comment>
<dbReference type="PANTHER" id="PTHR23138:SF142">
    <property type="entry name" value="RAN-BINDING PROTEIN 3B-RELATED"/>
    <property type="match status" value="1"/>
</dbReference>
<organism evidence="5 6">
    <name type="scientific">Alternaria panax</name>
    <dbReference type="NCBI Taxonomy" id="48097"/>
    <lineage>
        <taxon>Eukaryota</taxon>
        <taxon>Fungi</taxon>
        <taxon>Dikarya</taxon>
        <taxon>Ascomycota</taxon>
        <taxon>Pezizomycotina</taxon>
        <taxon>Dothideomycetes</taxon>
        <taxon>Pleosporomycetidae</taxon>
        <taxon>Pleosporales</taxon>
        <taxon>Pleosporineae</taxon>
        <taxon>Pleosporaceae</taxon>
        <taxon>Alternaria</taxon>
        <taxon>Alternaria sect. Panax</taxon>
    </lineage>
</organism>
<feature type="compositionally biased region" description="Acidic residues" evidence="3">
    <location>
        <begin position="405"/>
        <end position="415"/>
    </location>
</feature>
<comment type="caution">
    <text evidence="5">The sequence shown here is derived from an EMBL/GenBank/DDBJ whole genome shotgun (WGS) entry which is preliminary data.</text>
</comment>
<feature type="region of interest" description="Disordered" evidence="3">
    <location>
        <begin position="399"/>
        <end position="444"/>
    </location>
</feature>
<evidence type="ECO:0000256" key="1">
    <source>
        <dbReference type="ARBA" id="ARBA00004123"/>
    </source>
</evidence>
<feature type="compositionally biased region" description="Polar residues" evidence="3">
    <location>
        <begin position="141"/>
        <end position="170"/>
    </location>
</feature>
<dbReference type="PROSITE" id="PS50196">
    <property type="entry name" value="RANBD1"/>
    <property type="match status" value="1"/>
</dbReference>
<dbReference type="GO" id="GO:0005634">
    <property type="term" value="C:nucleus"/>
    <property type="evidence" value="ECO:0007669"/>
    <property type="project" value="UniProtKB-SubCell"/>
</dbReference>
<feature type="compositionally biased region" description="Basic and acidic residues" evidence="3">
    <location>
        <begin position="214"/>
        <end position="229"/>
    </location>
</feature>
<feature type="region of interest" description="Disordered" evidence="3">
    <location>
        <begin position="300"/>
        <end position="354"/>
    </location>
</feature>
<proteinExistence type="predicted"/>
<dbReference type="Proteomes" id="UP001199106">
    <property type="component" value="Unassembled WGS sequence"/>
</dbReference>
<gene>
    <name evidence="5" type="ORF">G6011_10708</name>
</gene>
<dbReference type="InterPro" id="IPR000156">
    <property type="entry name" value="Ran_bind_dom"/>
</dbReference>
<evidence type="ECO:0000313" key="5">
    <source>
        <dbReference type="EMBL" id="KAG9191974.1"/>
    </source>
</evidence>
<feature type="domain" description="RanBD1" evidence="4">
    <location>
        <begin position="423"/>
        <end position="560"/>
    </location>
</feature>
<feature type="compositionally biased region" description="Low complexity" evidence="3">
    <location>
        <begin position="302"/>
        <end position="313"/>
    </location>
</feature>
<evidence type="ECO:0000313" key="6">
    <source>
        <dbReference type="Proteomes" id="UP001199106"/>
    </source>
</evidence>
<feature type="region of interest" description="Disordered" evidence="3">
    <location>
        <begin position="1"/>
        <end position="280"/>
    </location>
</feature>
<evidence type="ECO:0000256" key="2">
    <source>
        <dbReference type="ARBA" id="ARBA00023242"/>
    </source>
</evidence>
<name>A0AAD4ICD3_9PLEO</name>
<feature type="compositionally biased region" description="Basic and acidic residues" evidence="3">
    <location>
        <begin position="185"/>
        <end position="194"/>
    </location>
</feature>
<dbReference type="Gene3D" id="2.30.29.30">
    <property type="entry name" value="Pleckstrin-homology domain (PH domain)/Phosphotyrosine-binding domain (PTB)"/>
    <property type="match status" value="1"/>
</dbReference>
<feature type="compositionally biased region" description="Polar residues" evidence="3">
    <location>
        <begin position="53"/>
        <end position="64"/>
    </location>
</feature>
<dbReference type="Pfam" id="PF00638">
    <property type="entry name" value="Ran_BP1"/>
    <property type="match status" value="1"/>
</dbReference>
<feature type="compositionally biased region" description="Low complexity" evidence="3">
    <location>
        <begin position="426"/>
        <end position="435"/>
    </location>
</feature>
<feature type="compositionally biased region" description="Basic and acidic residues" evidence="3">
    <location>
        <begin position="416"/>
        <end position="425"/>
    </location>
</feature>
<dbReference type="EMBL" id="JAANER010000003">
    <property type="protein sequence ID" value="KAG9191974.1"/>
    <property type="molecule type" value="Genomic_DNA"/>
</dbReference>
<evidence type="ECO:0000259" key="4">
    <source>
        <dbReference type="PROSITE" id="PS50196"/>
    </source>
</evidence>
<feature type="compositionally biased region" description="Basic and acidic residues" evidence="3">
    <location>
        <begin position="31"/>
        <end position="52"/>
    </location>
</feature>
<evidence type="ECO:0000256" key="3">
    <source>
        <dbReference type="SAM" id="MobiDB-lite"/>
    </source>
</evidence>
<feature type="compositionally biased region" description="Low complexity" evidence="3">
    <location>
        <begin position="196"/>
        <end position="205"/>
    </location>
</feature>
<dbReference type="PANTHER" id="PTHR23138">
    <property type="entry name" value="RAN BINDING PROTEIN"/>
    <property type="match status" value="1"/>
</dbReference>
<dbReference type="AlphaFoldDB" id="A0AAD4ICD3"/>
<dbReference type="SUPFAM" id="SSF50729">
    <property type="entry name" value="PH domain-like"/>
    <property type="match status" value="1"/>
</dbReference>
<feature type="compositionally biased region" description="Basic and acidic residues" evidence="3">
    <location>
        <begin position="269"/>
        <end position="280"/>
    </location>
</feature>
<accession>A0AAD4ICD3</accession>
<reference evidence="5" key="1">
    <citation type="submission" date="2021-07" db="EMBL/GenBank/DDBJ databases">
        <title>Genome Resource of American Ginseng Black Spot Pathogen Alternaria panax.</title>
        <authorList>
            <person name="Qiu C."/>
            <person name="Wang W."/>
            <person name="Liu Z."/>
        </authorList>
    </citation>
    <scope>NUCLEOTIDE SEQUENCE</scope>
    <source>
        <strain evidence="5">BNCC115425</strain>
    </source>
</reference>